<feature type="non-terminal residue" evidence="1">
    <location>
        <position position="21"/>
    </location>
</feature>
<evidence type="ECO:0000313" key="1">
    <source>
        <dbReference type="EMBL" id="KAJ9480577.1"/>
    </source>
</evidence>
<dbReference type="AlphaFoldDB" id="A0AAI9T4N7"/>
<protein>
    <submittedName>
        <fullName evidence="1">Uncharacterized protein</fullName>
    </submittedName>
</protein>
<reference evidence="1" key="1">
    <citation type="submission" date="2015-06" db="EMBL/GenBank/DDBJ databases">
        <authorList>
            <person name="Nguyen H."/>
        </authorList>
    </citation>
    <scope>NUCLEOTIDE SEQUENCE</scope>
    <source>
        <strain evidence="1">DAOM 180753</strain>
    </source>
</reference>
<dbReference type="Proteomes" id="UP001227192">
    <property type="component" value="Unassembled WGS sequence"/>
</dbReference>
<reference evidence="1" key="2">
    <citation type="journal article" date="2016" name="Fungal Biol.">
        <title>Ochratoxin A production by Penicillium thymicola.</title>
        <authorList>
            <person name="Nguyen H.D.T."/>
            <person name="McMullin D.R."/>
            <person name="Ponomareva E."/>
            <person name="Riley R."/>
            <person name="Pomraning K.R."/>
            <person name="Baker S.E."/>
            <person name="Seifert K.A."/>
        </authorList>
    </citation>
    <scope>NUCLEOTIDE SEQUENCE</scope>
    <source>
        <strain evidence="1">DAOM 180753</strain>
    </source>
</reference>
<organism evidence="1 2">
    <name type="scientific">Penicillium thymicola</name>
    <dbReference type="NCBI Taxonomy" id="293382"/>
    <lineage>
        <taxon>Eukaryota</taxon>
        <taxon>Fungi</taxon>
        <taxon>Dikarya</taxon>
        <taxon>Ascomycota</taxon>
        <taxon>Pezizomycotina</taxon>
        <taxon>Eurotiomycetes</taxon>
        <taxon>Eurotiomycetidae</taxon>
        <taxon>Eurotiales</taxon>
        <taxon>Aspergillaceae</taxon>
        <taxon>Penicillium</taxon>
    </lineage>
</organism>
<keyword evidence="2" id="KW-1185">Reference proteome</keyword>
<comment type="caution">
    <text evidence="1">The sequence shown here is derived from an EMBL/GenBank/DDBJ whole genome shotgun (WGS) entry which is preliminary data.</text>
</comment>
<name>A0AAI9T4N7_PENTH</name>
<sequence>MEVPGSCQVTQPPCGCWVTTH</sequence>
<proteinExistence type="predicted"/>
<dbReference type="EMBL" id="LACB01001289">
    <property type="protein sequence ID" value="KAJ9480577.1"/>
    <property type="molecule type" value="Genomic_DNA"/>
</dbReference>
<accession>A0AAI9T4N7</accession>
<gene>
    <name evidence="1" type="ORF">VN97_g12976</name>
</gene>
<evidence type="ECO:0000313" key="2">
    <source>
        <dbReference type="Proteomes" id="UP001227192"/>
    </source>
</evidence>